<evidence type="ECO:0000256" key="1">
    <source>
        <dbReference type="ARBA" id="ARBA00001933"/>
    </source>
</evidence>
<dbReference type="Gene3D" id="3.90.1150.10">
    <property type="entry name" value="Aspartate Aminotransferase, domain 1"/>
    <property type="match status" value="1"/>
</dbReference>
<keyword evidence="2 3" id="KW-0413">Isomerase</keyword>
<name>A0A7G9Z1T4_9EURY</name>
<gene>
    <name evidence="3" type="primary">hemL_2</name>
    <name evidence="3" type="ORF">IIFEDBNN_00002</name>
</gene>
<dbReference type="EMBL" id="MT631573">
    <property type="protein sequence ID" value="QNO54218.1"/>
    <property type="molecule type" value="Genomic_DNA"/>
</dbReference>
<dbReference type="SUPFAM" id="SSF53383">
    <property type="entry name" value="PLP-dependent transferases"/>
    <property type="match status" value="1"/>
</dbReference>
<sequence>MKSEKLFELAKGYMPGGVSSPVRAYEPYPFYTARAKGSKIYDVDSKEYIDYCLAYGPLVLGHGNEVGEACSRRSARKRVALWYAA</sequence>
<proteinExistence type="predicted"/>
<evidence type="ECO:0000313" key="3">
    <source>
        <dbReference type="EMBL" id="QNO54218.1"/>
    </source>
</evidence>
<protein>
    <submittedName>
        <fullName evidence="3">Glutamate-1-semialdehyde 2,1-aminomutase</fullName>
        <ecNumber evidence="3">5.4.3.8</ecNumber>
    </submittedName>
</protein>
<accession>A0A7G9Z1T4</accession>
<dbReference type="InterPro" id="IPR015422">
    <property type="entry name" value="PyrdxlP-dep_Trfase_small"/>
</dbReference>
<organism evidence="3">
    <name type="scientific">Candidatus Methanophaga sp. ANME-1 ERB7</name>
    <dbReference type="NCBI Taxonomy" id="2759913"/>
    <lineage>
        <taxon>Archaea</taxon>
        <taxon>Methanobacteriati</taxon>
        <taxon>Methanobacteriota</taxon>
        <taxon>Stenosarchaea group</taxon>
        <taxon>Methanomicrobia</taxon>
        <taxon>Candidatus Methanophagales</taxon>
        <taxon>Candidatus Methanophagaceae</taxon>
        <taxon>Candidatus Methanophaga</taxon>
    </lineage>
</organism>
<dbReference type="AlphaFoldDB" id="A0A7G9Z1T4"/>
<evidence type="ECO:0000256" key="2">
    <source>
        <dbReference type="ARBA" id="ARBA00023235"/>
    </source>
</evidence>
<reference evidence="3" key="1">
    <citation type="submission" date="2020-06" db="EMBL/GenBank/DDBJ databases">
        <title>Unique genomic features of the anaerobic methanotrophic archaea.</title>
        <authorList>
            <person name="Chadwick G.L."/>
            <person name="Skennerton C.T."/>
            <person name="Laso-Perez R."/>
            <person name="Leu A.O."/>
            <person name="Speth D.R."/>
            <person name="Yu H."/>
            <person name="Morgan-Lang C."/>
            <person name="Hatzenpichler R."/>
            <person name="Goudeau D."/>
            <person name="Malmstrom R."/>
            <person name="Brazelton W.J."/>
            <person name="Woyke T."/>
            <person name="Hallam S.J."/>
            <person name="Tyson G.W."/>
            <person name="Wegener G."/>
            <person name="Boetius A."/>
            <person name="Orphan V."/>
        </authorList>
    </citation>
    <scope>NUCLEOTIDE SEQUENCE</scope>
</reference>
<dbReference type="GO" id="GO:0042286">
    <property type="term" value="F:glutamate-1-semialdehyde 2,1-aminomutase activity"/>
    <property type="evidence" value="ECO:0007669"/>
    <property type="project" value="UniProtKB-EC"/>
</dbReference>
<comment type="cofactor">
    <cofactor evidence="1">
        <name>pyridoxal 5'-phosphate</name>
        <dbReference type="ChEBI" id="CHEBI:597326"/>
    </cofactor>
</comment>
<dbReference type="PANTHER" id="PTHR43713">
    <property type="entry name" value="GLUTAMATE-1-SEMIALDEHYDE 2,1-AMINOMUTASE"/>
    <property type="match status" value="1"/>
</dbReference>
<dbReference type="InterPro" id="IPR015424">
    <property type="entry name" value="PyrdxlP-dep_Trfase"/>
</dbReference>
<dbReference type="PANTHER" id="PTHR43713:SF3">
    <property type="entry name" value="GLUTAMATE-1-SEMIALDEHYDE 2,1-AMINOMUTASE 1, CHLOROPLASTIC-RELATED"/>
    <property type="match status" value="1"/>
</dbReference>
<dbReference type="EC" id="5.4.3.8" evidence="3"/>